<dbReference type="Proteomes" id="UP001224661">
    <property type="component" value="Unassembled WGS sequence"/>
</dbReference>
<evidence type="ECO:0000256" key="2">
    <source>
        <dbReference type="ARBA" id="ARBA00022679"/>
    </source>
</evidence>
<protein>
    <submittedName>
        <fullName evidence="6">Methyltransferase</fullName>
    </submittedName>
</protein>
<dbReference type="InterPro" id="IPR012967">
    <property type="entry name" value="COMT_dimerisation"/>
</dbReference>
<evidence type="ECO:0000259" key="4">
    <source>
        <dbReference type="Pfam" id="PF00891"/>
    </source>
</evidence>
<dbReference type="Gene3D" id="1.10.10.10">
    <property type="entry name" value="Winged helix-like DNA-binding domain superfamily/Winged helix DNA-binding domain"/>
    <property type="match status" value="1"/>
</dbReference>
<sequence>MTIQTSFQAEPVTHENAEIGASAASNIRRMQELIRGMAVTQMIAAACEVGLPDAVDEEGTSLTPLSEHLKVHADVLTRVARALSSHGIFEVDADGRIRHNEASRLLRTTTGPSLHWAARFWAMPGVWRSWGALSHCVDTGEEAFSHVNGQDFFSYMNGSPEEEALYQRYMASGYPGRYAAIADVLTVAPGERVIDVGGGTGSLARTILERNPTVQAVVYDQASVISAGSGASGHDRLSTCVGSFFDAVPAGGDIYILSWILHDWPDEKAESILRNCRKAMDAGARLVVVDRVLQESPQECDPLDLVLDLQMLLLHGGRERTLDDFNRLLNAADFSAPQVLSARPEFSVIQACAV</sequence>
<dbReference type="PANTHER" id="PTHR43712">
    <property type="entry name" value="PUTATIVE (AFU_ORTHOLOGUE AFUA_4G14580)-RELATED"/>
    <property type="match status" value="1"/>
</dbReference>
<reference evidence="6 7" key="1">
    <citation type="submission" date="2023-05" db="EMBL/GenBank/DDBJ databases">
        <title>Draft genome sequence of Streptomyces sp. B-S-A8 isolated from a cave soil in Thailand.</title>
        <authorList>
            <person name="Chamroensaksri N."/>
            <person name="Muangham S."/>
        </authorList>
    </citation>
    <scope>NUCLEOTIDE SEQUENCE [LARGE SCALE GENOMIC DNA]</scope>
    <source>
        <strain evidence="6 7">B-S-A8</strain>
    </source>
</reference>
<dbReference type="EMBL" id="JASCIR010000033">
    <property type="protein sequence ID" value="MDI3389792.1"/>
    <property type="molecule type" value="Genomic_DNA"/>
</dbReference>
<dbReference type="InterPro" id="IPR036390">
    <property type="entry name" value="WH_DNA-bd_sf"/>
</dbReference>
<evidence type="ECO:0000313" key="6">
    <source>
        <dbReference type="EMBL" id="MDI3389792.1"/>
    </source>
</evidence>
<dbReference type="GO" id="GO:0008168">
    <property type="term" value="F:methyltransferase activity"/>
    <property type="evidence" value="ECO:0007669"/>
    <property type="project" value="UniProtKB-KW"/>
</dbReference>
<dbReference type="Pfam" id="PF08100">
    <property type="entry name" value="Dimerisation"/>
    <property type="match status" value="1"/>
</dbReference>
<evidence type="ECO:0000256" key="3">
    <source>
        <dbReference type="ARBA" id="ARBA00022691"/>
    </source>
</evidence>
<evidence type="ECO:0000313" key="7">
    <source>
        <dbReference type="Proteomes" id="UP001224661"/>
    </source>
</evidence>
<proteinExistence type="predicted"/>
<dbReference type="PANTHER" id="PTHR43712:SF2">
    <property type="entry name" value="O-METHYLTRANSFERASE CICE"/>
    <property type="match status" value="1"/>
</dbReference>
<dbReference type="Gene3D" id="3.40.50.150">
    <property type="entry name" value="Vaccinia Virus protein VP39"/>
    <property type="match status" value="1"/>
</dbReference>
<dbReference type="PROSITE" id="PS51683">
    <property type="entry name" value="SAM_OMT_II"/>
    <property type="match status" value="1"/>
</dbReference>
<keyword evidence="7" id="KW-1185">Reference proteome</keyword>
<dbReference type="Pfam" id="PF00891">
    <property type="entry name" value="Methyltransf_2"/>
    <property type="match status" value="1"/>
</dbReference>
<feature type="domain" description="O-methyltransferase dimerisation" evidence="5">
    <location>
        <begin position="32"/>
        <end position="106"/>
    </location>
</feature>
<name>A0ABT6RZC8_9ACTN</name>
<organism evidence="6 7">
    <name type="scientific">Streptomyces solicavernae</name>
    <dbReference type="NCBI Taxonomy" id="3043614"/>
    <lineage>
        <taxon>Bacteria</taxon>
        <taxon>Bacillati</taxon>
        <taxon>Actinomycetota</taxon>
        <taxon>Actinomycetes</taxon>
        <taxon>Kitasatosporales</taxon>
        <taxon>Streptomycetaceae</taxon>
        <taxon>Streptomyces</taxon>
    </lineage>
</organism>
<gene>
    <name evidence="6" type="ORF">QIS99_26910</name>
</gene>
<comment type="caution">
    <text evidence="6">The sequence shown here is derived from an EMBL/GenBank/DDBJ whole genome shotgun (WGS) entry which is preliminary data.</text>
</comment>
<keyword evidence="2" id="KW-0808">Transferase</keyword>
<dbReference type="PIRSF" id="PIRSF005739">
    <property type="entry name" value="O-mtase"/>
    <property type="match status" value="1"/>
</dbReference>
<dbReference type="SUPFAM" id="SSF46785">
    <property type="entry name" value="Winged helix' DNA-binding domain"/>
    <property type="match status" value="1"/>
</dbReference>
<feature type="domain" description="O-methyltransferase C-terminal" evidence="4">
    <location>
        <begin position="130"/>
        <end position="335"/>
    </location>
</feature>
<dbReference type="SUPFAM" id="SSF53335">
    <property type="entry name" value="S-adenosyl-L-methionine-dependent methyltransferases"/>
    <property type="match status" value="1"/>
</dbReference>
<dbReference type="RefSeq" id="WP_282516265.1">
    <property type="nucleotide sequence ID" value="NZ_JASCIR010000033.1"/>
</dbReference>
<accession>A0ABT6RZC8</accession>
<keyword evidence="1 6" id="KW-0489">Methyltransferase</keyword>
<dbReference type="InterPro" id="IPR001077">
    <property type="entry name" value="COMT_C"/>
</dbReference>
<evidence type="ECO:0000259" key="5">
    <source>
        <dbReference type="Pfam" id="PF08100"/>
    </source>
</evidence>
<evidence type="ECO:0000256" key="1">
    <source>
        <dbReference type="ARBA" id="ARBA00022603"/>
    </source>
</evidence>
<keyword evidence="3" id="KW-0949">S-adenosyl-L-methionine</keyword>
<dbReference type="CDD" id="cd02440">
    <property type="entry name" value="AdoMet_MTases"/>
    <property type="match status" value="1"/>
</dbReference>
<dbReference type="InterPro" id="IPR036388">
    <property type="entry name" value="WH-like_DNA-bd_sf"/>
</dbReference>
<dbReference type="GO" id="GO:0032259">
    <property type="term" value="P:methylation"/>
    <property type="evidence" value="ECO:0007669"/>
    <property type="project" value="UniProtKB-KW"/>
</dbReference>
<dbReference type="InterPro" id="IPR016461">
    <property type="entry name" value="COMT-like"/>
</dbReference>
<dbReference type="InterPro" id="IPR029063">
    <property type="entry name" value="SAM-dependent_MTases_sf"/>
</dbReference>